<dbReference type="OMA" id="MMGPYTM"/>
<feature type="compositionally biased region" description="Low complexity" evidence="1">
    <location>
        <begin position="571"/>
        <end position="588"/>
    </location>
</feature>
<dbReference type="VEuPathDB" id="TriTrypDB:LpyrH10_29_0320"/>
<feature type="compositionally biased region" description="Low complexity" evidence="1">
    <location>
        <begin position="607"/>
        <end position="623"/>
    </location>
</feature>
<protein>
    <submittedName>
        <fullName evidence="2">Uncharacterized protein</fullName>
    </submittedName>
</protein>
<gene>
    <name evidence="2" type="ORF">ABB37_09117</name>
</gene>
<feature type="compositionally biased region" description="Polar residues" evidence="1">
    <location>
        <begin position="554"/>
        <end position="564"/>
    </location>
</feature>
<evidence type="ECO:0000313" key="3">
    <source>
        <dbReference type="Proteomes" id="UP000037923"/>
    </source>
</evidence>
<dbReference type="EMBL" id="LGTL01000029">
    <property type="protein sequence ID" value="KPA74417.1"/>
    <property type="molecule type" value="Genomic_DNA"/>
</dbReference>
<dbReference type="Proteomes" id="UP000037923">
    <property type="component" value="Unassembled WGS sequence"/>
</dbReference>
<feature type="compositionally biased region" description="Low complexity" evidence="1">
    <location>
        <begin position="855"/>
        <end position="868"/>
    </location>
</feature>
<feature type="region of interest" description="Disordered" evidence="1">
    <location>
        <begin position="388"/>
        <end position="638"/>
    </location>
</feature>
<feature type="compositionally biased region" description="Pro residues" evidence="1">
    <location>
        <begin position="422"/>
        <end position="432"/>
    </location>
</feature>
<accession>A0A0M9FRB4</accession>
<feature type="compositionally biased region" description="Polar residues" evidence="1">
    <location>
        <begin position="699"/>
        <end position="731"/>
    </location>
</feature>
<feature type="region of interest" description="Disordered" evidence="1">
    <location>
        <begin position="92"/>
        <end position="130"/>
    </location>
</feature>
<feature type="compositionally biased region" description="Low complexity" evidence="1">
    <location>
        <begin position="290"/>
        <end position="326"/>
    </location>
</feature>
<evidence type="ECO:0000256" key="1">
    <source>
        <dbReference type="SAM" id="MobiDB-lite"/>
    </source>
</evidence>
<feature type="compositionally biased region" description="Low complexity" evidence="1">
    <location>
        <begin position="269"/>
        <end position="280"/>
    </location>
</feature>
<dbReference type="AlphaFoldDB" id="A0A0M9FRB4"/>
<feature type="compositionally biased region" description="Basic and acidic residues" evidence="1">
    <location>
        <begin position="466"/>
        <end position="484"/>
    </location>
</feature>
<dbReference type="OrthoDB" id="266577at2759"/>
<feature type="region of interest" description="Disordered" evidence="1">
    <location>
        <begin position="136"/>
        <end position="155"/>
    </location>
</feature>
<dbReference type="RefSeq" id="XP_015652856.1">
    <property type="nucleotide sequence ID" value="XM_015808403.1"/>
</dbReference>
<comment type="caution">
    <text evidence="2">The sequence shown here is derived from an EMBL/GenBank/DDBJ whole genome shotgun (WGS) entry which is preliminary data.</text>
</comment>
<sequence>MPSGDTPTMASPAPAIPCYPQHSTNPFDGGYDMTNGGGMFVMDGTEETGAGKYDNEGENAFATTTTGSYHTLYNVPSYYQAGTYGGGGNNGANYPAQSSRKLPGGRAPLPLASTDNYRNGSVNEAAPAAPNQLYGSTGMNTTAEGPTVPDSGHGGTSAAYDYNDLGDFYGVGVGAASAGSREGNSCVPWRNRSGATTATSLGDCHLSRKEDGGFTPQTENTFLQSHGSFGARSLESRAGDHSAVSEEGSAYDAAYYGHLASQHESEPGLLLQQQQQQRRLSGSFRKGNMSSSVTSKSASGGSISRLSKSSHTAPSIAPSPAQRSAPPRSPPAQNTTAPKPAAQRKRSSTAAQEAEEGGRQELRKSRSFHSYAETYGAAGCSPLYDIDGRSTGNATPPDTVHETVVVAAAPAVPATPSASPAKPTPLPSPPPKATLNRSRQVKPGRMLTSRKVSLQPISDIPLLPDVPDREPPREPRSPLRRESEASALAPMQKVAAPAKAASNAASPLRAKLKKPVGKGGNEGKRRALGEGSDAASSQSGSSTSQQARTPPSCRPSTDKTTPTSKRQDTVLPLTSATTTSATTLAPPANAMSGKDSARSNAGRGNQAPTTPATTRDAATTTSTLSVNHNKESTRSSPLSVHLAKAVGAPAGAPAILSPQLTAFTASPPPSESRTPGRFFRRRHMSQQVVPLSATEVSKPETSSAQPAPTRTPPTSAGSRGASNIVPTTTPPNHDIHGSSLASNVTPMATNNVGGEKFGGGVGTRRNVNDDGGSKPQLPSPQGRRRPSIAANVAPPFDGAGVTRDRNFSNGRVSRHRSGSDMHSLTDVAGTAQTRSYPSLDLSVDEGTNPYLQRRSSSWSGHSTAASSDSGDRTHHSASRAKRQQDRVLPNIEEMGQFSKSRFGLRL</sequence>
<feature type="region of interest" description="Disordered" evidence="1">
    <location>
        <begin position="1"/>
        <end position="21"/>
    </location>
</feature>
<name>A0A0M9FRB4_LEPPY</name>
<evidence type="ECO:0000313" key="2">
    <source>
        <dbReference type="EMBL" id="KPA74417.1"/>
    </source>
</evidence>
<organism evidence="2 3">
    <name type="scientific">Leptomonas pyrrhocoris</name>
    <name type="common">Firebug parasite</name>
    <dbReference type="NCBI Taxonomy" id="157538"/>
    <lineage>
        <taxon>Eukaryota</taxon>
        <taxon>Discoba</taxon>
        <taxon>Euglenozoa</taxon>
        <taxon>Kinetoplastea</taxon>
        <taxon>Metakinetoplastina</taxon>
        <taxon>Trypanosomatida</taxon>
        <taxon>Trypanosomatidae</taxon>
        <taxon>Leishmaniinae</taxon>
        <taxon>Leptomonas</taxon>
    </lineage>
</organism>
<feature type="compositionally biased region" description="Low complexity" evidence="1">
    <location>
        <begin position="489"/>
        <end position="509"/>
    </location>
</feature>
<dbReference type="GeneID" id="26909400"/>
<feature type="region of interest" description="Disordered" evidence="1">
    <location>
        <begin position="836"/>
        <end position="906"/>
    </location>
</feature>
<feature type="compositionally biased region" description="Low complexity" evidence="1">
    <location>
        <begin position="403"/>
        <end position="421"/>
    </location>
</feature>
<proteinExistence type="predicted"/>
<feature type="region of interest" description="Disordered" evidence="1">
    <location>
        <begin position="265"/>
        <end position="367"/>
    </location>
</feature>
<keyword evidence="3" id="KW-1185">Reference proteome</keyword>
<feature type="compositionally biased region" description="Low complexity" evidence="1">
    <location>
        <begin position="529"/>
        <end position="547"/>
    </location>
</feature>
<feature type="compositionally biased region" description="Polar residues" evidence="1">
    <location>
        <begin position="739"/>
        <end position="752"/>
    </location>
</feature>
<reference evidence="2 3" key="1">
    <citation type="submission" date="2015-07" db="EMBL/GenBank/DDBJ databases">
        <title>High-quality genome of monoxenous trypanosomatid Leptomonas pyrrhocoris.</title>
        <authorList>
            <person name="Flegontov P."/>
            <person name="Butenko A."/>
            <person name="Firsov S."/>
            <person name="Vlcek C."/>
            <person name="Logacheva M.D."/>
            <person name="Field M."/>
            <person name="Filatov D."/>
            <person name="Flegontova O."/>
            <person name="Gerasimov E."/>
            <person name="Jackson A.P."/>
            <person name="Kelly S."/>
            <person name="Opperdoes F."/>
            <person name="O'Reilly A."/>
            <person name="Votypka J."/>
            <person name="Yurchenko V."/>
            <person name="Lukes J."/>
        </authorList>
    </citation>
    <scope>NUCLEOTIDE SEQUENCE [LARGE SCALE GENOMIC DNA]</scope>
    <source>
        <strain evidence="2">H10</strain>
    </source>
</reference>
<feature type="compositionally biased region" description="Polar residues" evidence="1">
    <location>
        <begin position="113"/>
        <end position="122"/>
    </location>
</feature>
<feature type="region of interest" description="Disordered" evidence="1">
    <location>
        <begin position="659"/>
        <end position="824"/>
    </location>
</feature>